<evidence type="ECO:0000313" key="1">
    <source>
        <dbReference type="EMBL" id="CAL1274163.1"/>
    </source>
</evidence>
<dbReference type="Proteomes" id="UP001497382">
    <property type="component" value="Unassembled WGS sequence"/>
</dbReference>
<dbReference type="EMBL" id="CAXIEN010000075">
    <property type="protein sequence ID" value="CAL1274163.1"/>
    <property type="molecule type" value="Genomic_DNA"/>
</dbReference>
<comment type="caution">
    <text evidence="1">The sequence shown here is derived from an EMBL/GenBank/DDBJ whole genome shotgun (WGS) entry which is preliminary data.</text>
</comment>
<organism evidence="1 2">
    <name type="scientific">Larinioides sclopetarius</name>
    <dbReference type="NCBI Taxonomy" id="280406"/>
    <lineage>
        <taxon>Eukaryota</taxon>
        <taxon>Metazoa</taxon>
        <taxon>Ecdysozoa</taxon>
        <taxon>Arthropoda</taxon>
        <taxon>Chelicerata</taxon>
        <taxon>Arachnida</taxon>
        <taxon>Araneae</taxon>
        <taxon>Araneomorphae</taxon>
        <taxon>Entelegynae</taxon>
        <taxon>Araneoidea</taxon>
        <taxon>Araneidae</taxon>
        <taxon>Larinioides</taxon>
    </lineage>
</organism>
<dbReference type="AlphaFoldDB" id="A0AAV1ZQN0"/>
<proteinExistence type="predicted"/>
<keyword evidence="2" id="KW-1185">Reference proteome</keyword>
<evidence type="ECO:0000313" key="2">
    <source>
        <dbReference type="Proteomes" id="UP001497382"/>
    </source>
</evidence>
<protein>
    <recommendedName>
        <fullName evidence="3">Translation initiation factor 1</fullName>
    </recommendedName>
</protein>
<accession>A0AAV1ZQN0</accession>
<reference evidence="1 2" key="1">
    <citation type="submission" date="2024-04" db="EMBL/GenBank/DDBJ databases">
        <authorList>
            <person name="Rising A."/>
            <person name="Reimegard J."/>
            <person name="Sonavane S."/>
            <person name="Akerstrom W."/>
            <person name="Nylinder S."/>
            <person name="Hedman E."/>
            <person name="Kallberg Y."/>
        </authorList>
    </citation>
    <scope>NUCLEOTIDE SEQUENCE [LARGE SCALE GENOMIC DNA]</scope>
</reference>
<evidence type="ECO:0008006" key="3">
    <source>
        <dbReference type="Google" id="ProtNLM"/>
    </source>
</evidence>
<name>A0AAV1ZQN0_9ARAC</name>
<sequence length="60" mass="7342">MQHFHLKERTELRKFHVFVSGLSDHSILMFQRRQFRDGHIILVCVLNRMKFSDTKFRIIP</sequence>
<gene>
    <name evidence="1" type="ORF">LARSCL_LOCUS7323</name>
</gene>